<keyword evidence="5" id="KW-1185">Reference proteome</keyword>
<dbReference type="Pfam" id="PF03808">
    <property type="entry name" value="Glyco_tran_WecG"/>
    <property type="match status" value="1"/>
</dbReference>
<dbReference type="NCBIfam" id="TIGR00696">
    <property type="entry name" value="wecG_tagA_cpsF"/>
    <property type="match status" value="1"/>
</dbReference>
<sequence>MRIHIKQVSASVRIIETLLSLMILVFISPILLLKAIHLKMTSGKVFETLYIHSTKTEPIPLLQFSDSKFSSLLGLLNVIKGELGLVGEQYQYAVLPYHDYLVRPGLMSFKQMHARMGISYDHYVINPKLNTSAGCYLLATLRCLLGYTLSSRVIYSAQKQFSLFKVTISNMTMNDAISCVINSAKTSQCDSYAFVNADCMNIAYKNQQYRQILNQNKHVFADGSGLRLACKLQRIALKDNVNGTDMFPLLCQQAAEHGVGIFMLGAKTDIANKAAAKMQLRFPQLRICGTHDGYFSAQQTEAVINTINASGAQILLVAMGAPTQERWIAEHSAKLNVGAAIGVGGLFDFYADSVSRAPVAVRQMGMEWTWRLMQEPKRMWRRYVVGNPLFVMRVFTELVQQKIFNSKSEPTANLGELQNAAINFQNANSTAATEQTLSMLGKNLHQVNHKKYQWFFLKIKLNLIAKRLLDIFGSSALLLLLSPLFLLTALAIRFESKGAVLFSQTRAGQDNQPFTMWKFRSMFNDAEARLAKLQSENEMRGGVLFKMKQDPRITQVGKWIRKLSIDELPQLWNVLKGDMSLVGPRPALPSEVNQYQLSDRRRLMVKPGITCIWQVSGRSDIPFDKQVELDVDYIYQQSLVKDIQLLFKTIPAVLFARGAY</sequence>
<comment type="similarity">
    <text evidence="1">Belongs to the bacterial sugar transferase family.</text>
</comment>
<evidence type="ECO:0000256" key="1">
    <source>
        <dbReference type="ARBA" id="ARBA00006464"/>
    </source>
</evidence>
<accession>A0ABT3I4U5</accession>
<dbReference type="PANTHER" id="PTHR30576">
    <property type="entry name" value="COLANIC BIOSYNTHESIS UDP-GLUCOSE LIPID CARRIER TRANSFERASE"/>
    <property type="match status" value="1"/>
</dbReference>
<comment type="caution">
    <text evidence="4">The sequence shown here is derived from an EMBL/GenBank/DDBJ whole genome shotgun (WGS) entry which is preliminary data.</text>
</comment>
<evidence type="ECO:0000313" key="5">
    <source>
        <dbReference type="Proteomes" id="UP001163714"/>
    </source>
</evidence>
<protein>
    <submittedName>
        <fullName evidence="4">WecB/TagA/CpsF family glycosyltransferase</fullName>
    </submittedName>
</protein>
<dbReference type="RefSeq" id="WP_264724489.1">
    <property type="nucleotide sequence ID" value="NZ_JAPDMX010000002.1"/>
</dbReference>
<evidence type="ECO:0000259" key="3">
    <source>
        <dbReference type="Pfam" id="PF02397"/>
    </source>
</evidence>
<organism evidence="4 5">
    <name type="scientific">Shewanella subflava</name>
    <dbReference type="NCBI Taxonomy" id="2986476"/>
    <lineage>
        <taxon>Bacteria</taxon>
        <taxon>Pseudomonadati</taxon>
        <taxon>Pseudomonadota</taxon>
        <taxon>Gammaproteobacteria</taxon>
        <taxon>Alteromonadales</taxon>
        <taxon>Shewanellaceae</taxon>
        <taxon>Shewanella</taxon>
    </lineage>
</organism>
<dbReference type="InterPro" id="IPR004629">
    <property type="entry name" value="WecG_TagA_CpsF"/>
</dbReference>
<evidence type="ECO:0000313" key="4">
    <source>
        <dbReference type="EMBL" id="MCW3171043.1"/>
    </source>
</evidence>
<evidence type="ECO:0000256" key="2">
    <source>
        <dbReference type="SAM" id="Phobius"/>
    </source>
</evidence>
<dbReference type="EMBL" id="JAPDMX010000002">
    <property type="protein sequence ID" value="MCW3171043.1"/>
    <property type="molecule type" value="Genomic_DNA"/>
</dbReference>
<dbReference type="CDD" id="cd06533">
    <property type="entry name" value="Glyco_transf_WecG_TagA"/>
    <property type="match status" value="1"/>
</dbReference>
<dbReference type="Pfam" id="PF02397">
    <property type="entry name" value="Bac_transf"/>
    <property type="match status" value="1"/>
</dbReference>
<dbReference type="InterPro" id="IPR003362">
    <property type="entry name" value="Bact_transf"/>
</dbReference>
<name>A0ABT3I4U5_9GAMM</name>
<dbReference type="PANTHER" id="PTHR30576:SF10">
    <property type="entry name" value="SLL5057 PROTEIN"/>
    <property type="match status" value="1"/>
</dbReference>
<keyword evidence="2" id="KW-0812">Transmembrane</keyword>
<keyword evidence="2" id="KW-1133">Transmembrane helix</keyword>
<proteinExistence type="inferred from homology"/>
<gene>
    <name evidence="4" type="ORF">OHT75_00930</name>
</gene>
<reference evidence="4" key="1">
    <citation type="submission" date="2022-10" db="EMBL/GenBank/DDBJ databases">
        <title>Shewanella flava sp. nov, isolated from the estuary of the Fenhe River into the Yellow River.</title>
        <authorList>
            <person name="Li Y."/>
        </authorList>
    </citation>
    <scope>NUCLEOTIDE SEQUENCE</scope>
    <source>
        <strain evidence="4">FYR11-62</strain>
    </source>
</reference>
<feature type="domain" description="Bacterial sugar transferase" evidence="3">
    <location>
        <begin position="466"/>
        <end position="654"/>
    </location>
</feature>
<feature type="transmembrane region" description="Helical" evidence="2">
    <location>
        <begin position="12"/>
        <end position="32"/>
    </location>
</feature>
<dbReference type="Proteomes" id="UP001163714">
    <property type="component" value="Unassembled WGS sequence"/>
</dbReference>
<keyword evidence="2" id="KW-0472">Membrane</keyword>